<reference evidence="2 3" key="1">
    <citation type="submission" date="2020-07" db="EMBL/GenBank/DDBJ databases">
        <title>Genomic Encyclopedia of Type Strains, Phase IV (KMG-V): Genome sequencing to study the core and pangenomes of soil and plant-associated prokaryotes.</title>
        <authorList>
            <person name="Whitman W."/>
        </authorList>
    </citation>
    <scope>NUCLEOTIDE SEQUENCE [LARGE SCALE GENOMIC DNA]</scope>
    <source>
        <strain evidence="2 3">M8UP22</strain>
    </source>
</reference>
<feature type="transmembrane region" description="Helical" evidence="1">
    <location>
        <begin position="72"/>
        <end position="92"/>
    </location>
</feature>
<keyword evidence="1" id="KW-0472">Membrane</keyword>
<evidence type="ECO:0000256" key="1">
    <source>
        <dbReference type="SAM" id="Phobius"/>
    </source>
</evidence>
<dbReference type="Pfam" id="PF09527">
    <property type="entry name" value="ATPase_gene1"/>
    <property type="match status" value="1"/>
</dbReference>
<gene>
    <name evidence="2" type="ORF">HDF08_001237</name>
</gene>
<proteinExistence type="predicted"/>
<sequence>MRSHRTLYAWCNSPAMADDGAGNGGNGASGGGKGALGELVKAESMIQLAIALPAGCVIGWLVGSWLDRHFHQGWITVVGILLGAAAGFVQIFRTASRYIKRG</sequence>
<evidence type="ECO:0000313" key="3">
    <source>
        <dbReference type="Proteomes" id="UP000564385"/>
    </source>
</evidence>
<name>A0A852VBV4_9BACT</name>
<dbReference type="EMBL" id="JACCCU010000001">
    <property type="protein sequence ID" value="NYF89170.1"/>
    <property type="molecule type" value="Genomic_DNA"/>
</dbReference>
<evidence type="ECO:0008006" key="4">
    <source>
        <dbReference type="Google" id="ProtNLM"/>
    </source>
</evidence>
<keyword evidence="1" id="KW-0812">Transmembrane</keyword>
<dbReference type="AlphaFoldDB" id="A0A852VBV4"/>
<dbReference type="InterPro" id="IPR032820">
    <property type="entry name" value="ATPase_put"/>
</dbReference>
<evidence type="ECO:0000313" key="2">
    <source>
        <dbReference type="EMBL" id="NYF89170.1"/>
    </source>
</evidence>
<feature type="transmembrane region" description="Helical" evidence="1">
    <location>
        <begin position="48"/>
        <end position="66"/>
    </location>
</feature>
<dbReference type="Proteomes" id="UP000564385">
    <property type="component" value="Unassembled WGS sequence"/>
</dbReference>
<comment type="caution">
    <text evidence="2">The sequence shown here is derived from an EMBL/GenBank/DDBJ whole genome shotgun (WGS) entry which is preliminary data.</text>
</comment>
<organism evidence="2 3">
    <name type="scientific">Tunturiibacter lichenicola</name>
    <dbReference type="NCBI Taxonomy" id="2051959"/>
    <lineage>
        <taxon>Bacteria</taxon>
        <taxon>Pseudomonadati</taxon>
        <taxon>Acidobacteriota</taxon>
        <taxon>Terriglobia</taxon>
        <taxon>Terriglobales</taxon>
        <taxon>Acidobacteriaceae</taxon>
        <taxon>Tunturiibacter</taxon>
    </lineage>
</organism>
<keyword evidence="1" id="KW-1133">Transmembrane helix</keyword>
<accession>A0A852VBV4</accession>
<protein>
    <recommendedName>
        <fullName evidence="4">AtpZ/AtpI family protein</fullName>
    </recommendedName>
</protein>